<reference evidence="1 2" key="1">
    <citation type="submission" date="2014-08" db="EMBL/GenBank/DDBJ databases">
        <authorList>
            <person name="Chen Y.-H."/>
        </authorList>
    </citation>
    <scope>NUCLEOTIDE SEQUENCE [LARGE SCALE GENOMIC DNA]</scope>
</reference>
<evidence type="ECO:0000313" key="2">
    <source>
        <dbReference type="Proteomes" id="UP000046176"/>
    </source>
</evidence>
<name>A0A0T7FKN6_NEOGA</name>
<accession>A0A0T7FKN6</accession>
<dbReference type="OrthoDB" id="8313627at2"/>
<dbReference type="AlphaFoldDB" id="A0A0T7FKN6"/>
<dbReference type="Proteomes" id="UP000046176">
    <property type="component" value="Unassembled WGS sequence"/>
</dbReference>
<proteinExistence type="predicted"/>
<protein>
    <submittedName>
        <fullName evidence="1">Uncharacterized protein</fullName>
    </submittedName>
</protein>
<sequence length="528" mass="58954">MKLDELDGIFDRTPGFRVVGELKLDESGVDPIGLRQINLDLMDATVPGINNVTQHIRPYTFMAWSWWRASRYAGRADMTPQKILDLVERYEALYAWSNSIARTPFRGHVTVRKYLNPEVATGSFTFAGPDWDSYKNEKTGFMAPTEYGPSIKSLHFLKPEGGLFAWALEAMPAIEVIEDIVSSVLPERLLCPEPPTVTLDDVRPLAGVLPIDEPSAEEMGVFRHLFYDIGGLDRAGKDMRRRKATADLLRAILVDEGPLDIDGIRRRFAGFGNVVAYESDGSEMRNTLLLLCHLQARQLQRLATESMMLWVEVFLSTRKGMSLSTDEIVAAAHNSAAAQDQDYASSRTVGDYLAMVEGERKWPAAAAEPGTDVVELLGLIRHVQQKDRSLVPGVALRSLAVVRAIAKSFETTVYPDGVMNSMEKRPDRMPMGMMARRMDALADRPLSLLWKEIIESWIIGQHVHWSAVRGGDGKKRLRIGLEGDGWMLVRPKPSRGFGATPDRLWTFLSLGSSCGLFRIREDGLYEAA</sequence>
<evidence type="ECO:0000313" key="1">
    <source>
        <dbReference type="EMBL" id="CDZ35580.1"/>
    </source>
</evidence>
<gene>
    <name evidence="1" type="ORF">NGAL_HAMBI1145_29160</name>
</gene>
<dbReference type="RefSeq" id="WP_046667039.1">
    <property type="nucleotide sequence ID" value="NZ_CCRH01000007.1"/>
</dbReference>
<dbReference type="EMBL" id="CCRH01000007">
    <property type="protein sequence ID" value="CDZ35580.1"/>
    <property type="molecule type" value="Genomic_DNA"/>
</dbReference>
<organism evidence="1 2">
    <name type="scientific">Neorhizobium galegae bv. officinalis</name>
    <dbReference type="NCBI Taxonomy" id="323656"/>
    <lineage>
        <taxon>Bacteria</taxon>
        <taxon>Pseudomonadati</taxon>
        <taxon>Pseudomonadota</taxon>
        <taxon>Alphaproteobacteria</taxon>
        <taxon>Hyphomicrobiales</taxon>
        <taxon>Rhizobiaceae</taxon>
        <taxon>Rhizobium/Agrobacterium group</taxon>
        <taxon>Neorhizobium</taxon>
    </lineage>
</organism>